<evidence type="ECO:0000313" key="4">
    <source>
        <dbReference type="Proteomes" id="UP000661163"/>
    </source>
</evidence>
<evidence type="ECO:0000313" key="3">
    <source>
        <dbReference type="Proteomes" id="UP000291892"/>
    </source>
</evidence>
<dbReference type="Proteomes" id="UP000291892">
    <property type="component" value="Unassembled WGS sequence"/>
</dbReference>
<accession>A0AAE8Q6D2</accession>
<dbReference type="Proteomes" id="UP000661163">
    <property type="component" value="Unassembled WGS sequence"/>
</dbReference>
<reference evidence="2 3" key="1">
    <citation type="submission" date="2019-02" db="EMBL/GenBank/DDBJ databases">
        <title>The genomic architecture of introgression among sibling species of bacteria.</title>
        <authorList>
            <person name="Cavassim M.I.A."/>
            <person name="Moeskjaer S."/>
            <person name="Moslemi C."/>
            <person name="Fields B."/>
            <person name="Bachmann A."/>
            <person name="Vilhjalmsson B."/>
            <person name="Schierup M.H."/>
            <person name="Young J.P.W."/>
            <person name="Andersen S.U."/>
        </authorList>
    </citation>
    <scope>NUCLEOTIDE SEQUENCE [LARGE SCALE GENOMIC DNA]</scope>
    <source>
        <strain evidence="2 3">SM42</strain>
        <plasmid evidence="2">pSM42_Rh02_Rh04</plasmid>
    </source>
</reference>
<reference evidence="1 4" key="2">
    <citation type="submission" date="2019-12" db="EMBL/GenBank/DDBJ databases">
        <title>Rhizobium genotypes associated with high levels of biological nitrogen fixation by grain legumes in a temperate-maritime cropping system.</title>
        <authorList>
            <person name="Maluk M."/>
            <person name="Francesc Ferrando Molina F."/>
            <person name="Lopez Del Egido L."/>
            <person name="Lafos M."/>
            <person name="Langarica-Fuentes A."/>
            <person name="Gebre Yohannes G."/>
            <person name="Young M.W."/>
            <person name="Martin P."/>
            <person name="Gantlett R."/>
            <person name="Kenicer G."/>
            <person name="Hawes C."/>
            <person name="Begg G.S."/>
            <person name="Quilliam R.S."/>
            <person name="Squire G.R."/>
            <person name="Poole P.S."/>
            <person name="Young P.W."/>
            <person name="Iannetta P.M."/>
            <person name="James E.K."/>
        </authorList>
    </citation>
    <scope>NUCLEOTIDE SEQUENCE [LARGE SCALE GENOMIC DNA]</scope>
    <source>
        <strain evidence="1 4">JHI985</strain>
    </source>
</reference>
<keyword evidence="2" id="KW-0614">Plasmid</keyword>
<protein>
    <submittedName>
        <fullName evidence="2">Uncharacterized protein</fullName>
    </submittedName>
</protein>
<dbReference type="AlphaFoldDB" id="A0AAE8Q6D2"/>
<proteinExistence type="predicted"/>
<evidence type="ECO:0000313" key="1">
    <source>
        <dbReference type="EMBL" id="NEI53244.1"/>
    </source>
</evidence>
<name>A0AAE8Q6D2_9HYPH</name>
<dbReference type="EMBL" id="WUFC01000080">
    <property type="protein sequence ID" value="NEI53244.1"/>
    <property type="molecule type" value="Genomic_DNA"/>
</dbReference>
<gene>
    <name evidence="2" type="ORF">ELG94_33600</name>
    <name evidence="1" type="ORF">GR217_37305</name>
</gene>
<geneLocation type="plasmid" evidence="2">
    <name>pSM42_Rh02_Rh04</name>
</geneLocation>
<evidence type="ECO:0000313" key="2">
    <source>
        <dbReference type="EMBL" id="TBF05592.1"/>
    </source>
</evidence>
<comment type="caution">
    <text evidence="2">The sequence shown here is derived from an EMBL/GenBank/DDBJ whole genome shotgun (WGS) entry which is preliminary data.</text>
</comment>
<organism evidence="2 3">
    <name type="scientific">Rhizobium ruizarguesonis</name>
    <dbReference type="NCBI Taxonomy" id="2081791"/>
    <lineage>
        <taxon>Bacteria</taxon>
        <taxon>Pseudomonadati</taxon>
        <taxon>Pseudomonadota</taxon>
        <taxon>Alphaproteobacteria</taxon>
        <taxon>Hyphomicrobiales</taxon>
        <taxon>Rhizobiaceae</taxon>
        <taxon>Rhizobium/Agrobacterium group</taxon>
        <taxon>Rhizobium</taxon>
    </lineage>
</organism>
<dbReference type="EMBL" id="SIKX01000003">
    <property type="protein sequence ID" value="TBF05592.1"/>
    <property type="molecule type" value="Genomic_DNA"/>
</dbReference>
<sequence>MRFFRAAIAVANDAVLMQAMIEASISRVITVDGGQKHLVYVRNIIQTTGMIAAQSQTSRDALLTLNIIKHRHDIKKRFQRLLKRFASAGTQSGCGRVRLPWSGVGGDGVPEIAVENRGAAQYLLPTILDVSLFSTRT</sequence>
<dbReference type="RefSeq" id="WP_130706916.1">
    <property type="nucleotide sequence ID" value="NZ_JAJAEH010000068.1"/>
</dbReference>